<protein>
    <submittedName>
        <fullName evidence="2">Uncharacterized protein</fullName>
    </submittedName>
</protein>
<evidence type="ECO:0000256" key="1">
    <source>
        <dbReference type="SAM" id="Phobius"/>
    </source>
</evidence>
<organism evidence="2 3">
    <name type="scientific">Brevibacterium casei</name>
    <dbReference type="NCBI Taxonomy" id="33889"/>
    <lineage>
        <taxon>Bacteria</taxon>
        <taxon>Bacillati</taxon>
        <taxon>Actinomycetota</taxon>
        <taxon>Actinomycetes</taxon>
        <taxon>Micrococcales</taxon>
        <taxon>Brevibacteriaceae</taxon>
        <taxon>Brevibacterium</taxon>
    </lineage>
</organism>
<dbReference type="EMBL" id="NCWY01000051">
    <property type="protein sequence ID" value="PAK92342.1"/>
    <property type="molecule type" value="Genomic_DNA"/>
</dbReference>
<dbReference type="Proteomes" id="UP000216867">
    <property type="component" value="Unassembled WGS sequence"/>
</dbReference>
<reference evidence="2 3" key="1">
    <citation type="submission" date="2017-04" db="EMBL/GenBank/DDBJ databases">
        <title>Kefir bacterial isolates.</title>
        <authorList>
            <person name="Kim Y."/>
            <person name="Blasche S."/>
            <person name="Patil K.R."/>
        </authorList>
    </citation>
    <scope>NUCLEOTIDE SEQUENCE [LARGE SCALE GENOMIC DNA]</scope>
    <source>
        <strain evidence="2 3">OG2</strain>
    </source>
</reference>
<sequence length="40" mass="4773">MRNTNFLKKYFFIVVHPQLALSVDFLFEILYVWGPSPRQG</sequence>
<keyword evidence="1" id="KW-1133">Transmembrane helix</keyword>
<keyword evidence="1" id="KW-0472">Membrane</keyword>
<dbReference type="AlphaFoldDB" id="A0A269Z3G9"/>
<evidence type="ECO:0000313" key="3">
    <source>
        <dbReference type="Proteomes" id="UP000216867"/>
    </source>
</evidence>
<name>A0A269Z3G9_9MICO</name>
<evidence type="ECO:0000313" key="2">
    <source>
        <dbReference type="EMBL" id="PAK92342.1"/>
    </source>
</evidence>
<gene>
    <name evidence="2" type="ORF">B8X04_17260</name>
</gene>
<keyword evidence="1" id="KW-0812">Transmembrane</keyword>
<comment type="caution">
    <text evidence="2">The sequence shown here is derived from an EMBL/GenBank/DDBJ whole genome shotgun (WGS) entry which is preliminary data.</text>
</comment>
<proteinExistence type="predicted"/>
<dbReference type="AntiFam" id="ANF00067">
    <property type="entry name" value="Translation of non-protein-coding upstream region of an enzyme"/>
</dbReference>
<accession>A0A269Z3G9</accession>
<feature type="transmembrane region" description="Helical" evidence="1">
    <location>
        <begin position="12"/>
        <end position="33"/>
    </location>
</feature>